<proteinExistence type="predicted"/>
<sequence>MKNRRLKGQILVIVLLVLSILGIFVVAIASNTRRDVAERVRNEKYEQYYSLTERRILQLVQSTNELDTLSEIVQATDECISGVSSGTYVCSYLDSSQDESDDTVSIRVNVQDTNRVESLQVEKDQTFKVDLNIGERGYKDIIRMKWTGSSVAWIISLDYLDLTDGMYKVLKGVYDGSGNVYVQGITTNSFTFNQLVENDTPLDRANAVEFSIGSATITNDYKAIALRLKPIITGGERLTQLSLTGTSSLPNQVRKYIGEGISASESNTGADSPTAILEAQIPLHPAPAEFFDYVLRTEESVVKPM</sequence>
<protein>
    <submittedName>
        <fullName evidence="1">Uncharacterized protein</fullName>
    </submittedName>
</protein>
<dbReference type="Proteomes" id="UP000781173">
    <property type="component" value="Unassembled WGS sequence"/>
</dbReference>
<comment type="caution">
    <text evidence="1">The sequence shown here is derived from an EMBL/GenBank/DDBJ whole genome shotgun (WGS) entry which is preliminary data.</text>
</comment>
<evidence type="ECO:0000313" key="1">
    <source>
        <dbReference type="EMBL" id="MBW7953188.1"/>
    </source>
</evidence>
<name>A0A952AKG4_9BACT</name>
<accession>A0A952AKG4</accession>
<reference evidence="1" key="1">
    <citation type="journal article" date="2022" name="ISME J.">
        <title>A general approach to explore prokaryotic protein glycosylation reveals the unique surface layer modulation of an anammox bacterium.</title>
        <authorList>
            <person name="Pabst M."/>
            <person name="Grouzdev D.S."/>
            <person name="Lawson C.E."/>
            <person name="Kleikamp H.B.C."/>
            <person name="de Ram C."/>
            <person name="Louwen R."/>
            <person name="Lin Y.M."/>
            <person name="Lucker S."/>
            <person name="van Loosdrecht M.C.M."/>
            <person name="Laureni M."/>
        </authorList>
    </citation>
    <scope>NUCLEOTIDE SEQUENCE</scope>
    <source>
        <strain evidence="1">BROCD043</strain>
    </source>
</reference>
<dbReference type="AlphaFoldDB" id="A0A952AKG4"/>
<dbReference type="EMBL" id="JACFOF010000001">
    <property type="protein sequence ID" value="MBW7953188.1"/>
    <property type="molecule type" value="Genomic_DNA"/>
</dbReference>
<organism evidence="1 2">
    <name type="scientific">Candidatus Dojkabacteria bacterium</name>
    <dbReference type="NCBI Taxonomy" id="2099670"/>
    <lineage>
        <taxon>Bacteria</taxon>
        <taxon>Candidatus Dojkabacteria</taxon>
    </lineage>
</organism>
<gene>
    <name evidence="1" type="ORF">H3C67_00155</name>
</gene>
<evidence type="ECO:0000313" key="2">
    <source>
        <dbReference type="Proteomes" id="UP000781173"/>
    </source>
</evidence>